<dbReference type="AlphaFoldDB" id="A0A9Q1BZ67"/>
<keyword evidence="8 11" id="KW-0350">Heme biosynthesis</keyword>
<comment type="caution">
    <text evidence="13">The sequence shown here is derived from an EMBL/GenBank/DDBJ whole genome shotgun (WGS) entry which is preliminary data.</text>
</comment>
<keyword evidence="5 11" id="KW-0285">Flavoprotein</keyword>
<dbReference type="EC" id="1.3.3.4" evidence="4 11"/>
<proteinExistence type="inferred from homology"/>
<comment type="cofactor">
    <cofactor evidence="11">
        <name>FAD</name>
        <dbReference type="ChEBI" id="CHEBI:57692"/>
    </cofactor>
    <text evidence="11">Binds 1 FAD per subunit.</text>
</comment>
<keyword evidence="14" id="KW-1185">Reference proteome</keyword>
<dbReference type="OrthoDB" id="419752at2759"/>
<evidence type="ECO:0000256" key="3">
    <source>
        <dbReference type="ARBA" id="ARBA00010551"/>
    </source>
</evidence>
<evidence type="ECO:0000313" key="14">
    <source>
        <dbReference type="Proteomes" id="UP001152320"/>
    </source>
</evidence>
<dbReference type="InterPro" id="IPR002937">
    <property type="entry name" value="Amino_oxidase"/>
</dbReference>
<evidence type="ECO:0000256" key="7">
    <source>
        <dbReference type="ARBA" id="ARBA00023002"/>
    </source>
</evidence>
<evidence type="ECO:0000256" key="9">
    <source>
        <dbReference type="ARBA" id="ARBA00023244"/>
    </source>
</evidence>
<dbReference type="PANTHER" id="PTHR42923:SF3">
    <property type="entry name" value="PROTOPORPHYRINOGEN OXIDASE"/>
    <property type="match status" value="1"/>
</dbReference>
<dbReference type="GO" id="GO:0006782">
    <property type="term" value="P:protoporphyrinogen IX biosynthetic process"/>
    <property type="evidence" value="ECO:0007669"/>
    <property type="project" value="UniProtKB-UniRule"/>
</dbReference>
<evidence type="ECO:0000313" key="13">
    <source>
        <dbReference type="EMBL" id="KAJ8035224.1"/>
    </source>
</evidence>
<evidence type="ECO:0000256" key="8">
    <source>
        <dbReference type="ARBA" id="ARBA00023133"/>
    </source>
</evidence>
<evidence type="ECO:0000256" key="1">
    <source>
        <dbReference type="ARBA" id="ARBA00002600"/>
    </source>
</evidence>
<comment type="function">
    <text evidence="1 11">Catalyzes the 6-electron oxidation of protoporphyrinogen-IX to form protoporphyrin-IX.</text>
</comment>
<protein>
    <recommendedName>
        <fullName evidence="4 11">Protoporphyrinogen oxidase</fullName>
        <ecNumber evidence="4 11">1.3.3.4</ecNumber>
    </recommendedName>
</protein>
<dbReference type="Gene3D" id="3.50.50.60">
    <property type="entry name" value="FAD/NAD(P)-binding domain"/>
    <property type="match status" value="1"/>
</dbReference>
<evidence type="ECO:0000256" key="10">
    <source>
        <dbReference type="ARBA" id="ARBA00047554"/>
    </source>
</evidence>
<evidence type="ECO:0000259" key="12">
    <source>
        <dbReference type="Pfam" id="PF01593"/>
    </source>
</evidence>
<comment type="similarity">
    <text evidence="3 11">Belongs to the protoporphyrinogen/coproporphyrinogen oxidase family. Protoporphyrinogen oxidase subfamily.</text>
</comment>
<dbReference type="SUPFAM" id="SSF54373">
    <property type="entry name" value="FAD-linked reductases, C-terminal domain"/>
    <property type="match status" value="1"/>
</dbReference>
<evidence type="ECO:0000256" key="11">
    <source>
        <dbReference type="RuleBase" id="RU367069"/>
    </source>
</evidence>
<sequence length="286" mass="31839">MLDLVNATILCKLTTYTVVKDPSVGTSPLAQRARKECWASWSLRKGLQELPDRLGSFLQEEGVEIREKTPCTKIEFENELAKVHTKDGMIEAHKVMCSLPAKNLAKILSPAHAHLANLLAEIQSVSVAVINLESEGKVLPLEGFGYLVPSSEPCQVLGVVFDSCTFPEHNRPGTERTRLTCMMGGAWFEELFGQLESVDSDHLLSIAIATIEDHLKIKQKPIYSLVNIHRDCIPQYTVGHSNRIEQINKYIKKQGLPLFLLGSSYDGVSVNDCIWNARKTVLALDR</sequence>
<keyword evidence="7 11" id="KW-0560">Oxidoreductase</keyword>
<dbReference type="InterPro" id="IPR050464">
    <property type="entry name" value="Zeta_carotene_desat/Oxidored"/>
</dbReference>
<dbReference type="InterPro" id="IPR036188">
    <property type="entry name" value="FAD/NAD-bd_sf"/>
</dbReference>
<keyword evidence="9 11" id="KW-0627">Porphyrin biosynthesis</keyword>
<dbReference type="GO" id="GO:0004729">
    <property type="term" value="F:oxygen-dependent protoporphyrinogen oxidase activity"/>
    <property type="evidence" value="ECO:0007669"/>
    <property type="project" value="UniProtKB-UniRule"/>
</dbReference>
<dbReference type="GO" id="GO:0005743">
    <property type="term" value="C:mitochondrial inner membrane"/>
    <property type="evidence" value="ECO:0007669"/>
    <property type="project" value="UniProtKB-SubCell"/>
</dbReference>
<gene>
    <name evidence="13" type="ORF">HOLleu_22381</name>
</gene>
<dbReference type="NCBIfam" id="TIGR00562">
    <property type="entry name" value="proto_IX_ox"/>
    <property type="match status" value="1"/>
</dbReference>
<dbReference type="PANTHER" id="PTHR42923">
    <property type="entry name" value="PROTOPORPHYRINOGEN OXIDASE"/>
    <property type="match status" value="1"/>
</dbReference>
<keyword evidence="6 11" id="KW-0274">FAD</keyword>
<feature type="domain" description="Amine oxidase" evidence="12">
    <location>
        <begin position="40"/>
        <end position="274"/>
    </location>
</feature>
<organism evidence="13 14">
    <name type="scientific">Holothuria leucospilota</name>
    <name type="common">Black long sea cucumber</name>
    <name type="synonym">Mertensiothuria leucospilota</name>
    <dbReference type="NCBI Taxonomy" id="206669"/>
    <lineage>
        <taxon>Eukaryota</taxon>
        <taxon>Metazoa</taxon>
        <taxon>Echinodermata</taxon>
        <taxon>Eleutherozoa</taxon>
        <taxon>Echinozoa</taxon>
        <taxon>Holothuroidea</taxon>
        <taxon>Aspidochirotacea</taxon>
        <taxon>Aspidochirotida</taxon>
        <taxon>Holothuriidae</taxon>
        <taxon>Holothuria</taxon>
    </lineage>
</organism>
<dbReference type="InterPro" id="IPR004572">
    <property type="entry name" value="Protoporphyrinogen_oxidase"/>
</dbReference>
<evidence type="ECO:0000256" key="4">
    <source>
        <dbReference type="ARBA" id="ARBA00012867"/>
    </source>
</evidence>
<accession>A0A9Q1BZ67</accession>
<name>A0A9Q1BZ67_HOLLE</name>
<comment type="pathway">
    <text evidence="2 11">Porphyrin-containing compound metabolism; protoporphyrin-IX biosynthesis; protoporphyrin-IX from protoporphyrinogen-IX: step 1/1.</text>
</comment>
<evidence type="ECO:0000256" key="5">
    <source>
        <dbReference type="ARBA" id="ARBA00022630"/>
    </source>
</evidence>
<dbReference type="EMBL" id="JAIZAY010000010">
    <property type="protein sequence ID" value="KAJ8035224.1"/>
    <property type="molecule type" value="Genomic_DNA"/>
</dbReference>
<dbReference type="Proteomes" id="UP001152320">
    <property type="component" value="Chromosome 10"/>
</dbReference>
<comment type="subcellular location">
    <subcellularLocation>
        <location evidence="11">Mitochondrion inner membrane</location>
    </subcellularLocation>
</comment>
<evidence type="ECO:0000256" key="6">
    <source>
        <dbReference type="ARBA" id="ARBA00022827"/>
    </source>
</evidence>
<dbReference type="Pfam" id="PF01593">
    <property type="entry name" value="Amino_oxidase"/>
    <property type="match status" value="1"/>
</dbReference>
<evidence type="ECO:0000256" key="2">
    <source>
        <dbReference type="ARBA" id="ARBA00005073"/>
    </source>
</evidence>
<dbReference type="SUPFAM" id="SSF51905">
    <property type="entry name" value="FAD/NAD(P)-binding domain"/>
    <property type="match status" value="1"/>
</dbReference>
<comment type="catalytic activity">
    <reaction evidence="10 11">
        <text>protoporphyrinogen IX + 3 O2 = protoporphyrin IX + 3 H2O2</text>
        <dbReference type="Rhea" id="RHEA:25576"/>
        <dbReference type="ChEBI" id="CHEBI:15379"/>
        <dbReference type="ChEBI" id="CHEBI:16240"/>
        <dbReference type="ChEBI" id="CHEBI:57306"/>
        <dbReference type="ChEBI" id="CHEBI:57307"/>
        <dbReference type="EC" id="1.3.3.4"/>
    </reaction>
</comment>
<reference evidence="13" key="1">
    <citation type="submission" date="2021-10" db="EMBL/GenBank/DDBJ databases">
        <title>Tropical sea cucumber genome reveals ecological adaptation and Cuvierian tubules defense mechanism.</title>
        <authorList>
            <person name="Chen T."/>
        </authorList>
    </citation>
    <scope>NUCLEOTIDE SEQUENCE</scope>
    <source>
        <strain evidence="13">Nanhai2018</strain>
        <tissue evidence="13">Muscle</tissue>
    </source>
</reference>